<organism evidence="3 4">
    <name type="scientific">Nepenthes gracilis</name>
    <name type="common">Slender pitcher plant</name>
    <dbReference type="NCBI Taxonomy" id="150966"/>
    <lineage>
        <taxon>Eukaryota</taxon>
        <taxon>Viridiplantae</taxon>
        <taxon>Streptophyta</taxon>
        <taxon>Embryophyta</taxon>
        <taxon>Tracheophyta</taxon>
        <taxon>Spermatophyta</taxon>
        <taxon>Magnoliopsida</taxon>
        <taxon>eudicotyledons</taxon>
        <taxon>Gunneridae</taxon>
        <taxon>Pentapetalae</taxon>
        <taxon>Caryophyllales</taxon>
        <taxon>Nepenthaceae</taxon>
        <taxon>Nepenthes</taxon>
    </lineage>
</organism>
<feature type="region of interest" description="Disordered" evidence="2">
    <location>
        <begin position="1"/>
        <end position="28"/>
    </location>
</feature>
<comment type="caution">
    <text evidence="3">The sequence shown here is derived from an EMBL/GenBank/DDBJ whole genome shotgun (WGS) entry which is preliminary data.</text>
</comment>
<sequence length="207" mass="22900">MAGGESGMTSSAPSLPPPCPRSPPPYPDLYGKRRDLAKLQMLERERSFLEEELKFVEGLQPASGCCKEVVDFVASKSEPLVPVNPKINRSCGLRRWLCGSCCFRFSWLRCCAGCSFHLRLLECCCFNLCDCSPCRGCSVPKWQCSCPTLPCCCTKISCCKGCCKFKFPSCPSSHCCKCKCSCPKSQDVCFCYGCIKNCCDPTCCMCY</sequence>
<proteinExistence type="predicted"/>
<evidence type="ECO:0000313" key="3">
    <source>
        <dbReference type="EMBL" id="GMH04139.1"/>
    </source>
</evidence>
<evidence type="ECO:0000313" key="4">
    <source>
        <dbReference type="Proteomes" id="UP001279734"/>
    </source>
</evidence>
<accession>A0AAD3XGX4</accession>
<evidence type="ECO:0000256" key="2">
    <source>
        <dbReference type="SAM" id="MobiDB-lite"/>
    </source>
</evidence>
<dbReference type="PANTHER" id="PTHR32378:SF10">
    <property type="entry name" value="GUANINE NUCLEOTIDE-BINDING PROTEIN SUBUNIT GAMMA 3"/>
    <property type="match status" value="1"/>
</dbReference>
<gene>
    <name evidence="3" type="ORF">Nepgr_005978</name>
</gene>
<name>A0AAD3XGX4_NEPGR</name>
<keyword evidence="1" id="KW-0175">Coiled coil</keyword>
<protein>
    <recommendedName>
        <fullName evidence="5">Guanine nucleotide-binding protein subunit gamma 3-like</fullName>
    </recommendedName>
</protein>
<dbReference type="EMBL" id="BSYO01000004">
    <property type="protein sequence ID" value="GMH04139.1"/>
    <property type="molecule type" value="Genomic_DNA"/>
</dbReference>
<evidence type="ECO:0008006" key="5">
    <source>
        <dbReference type="Google" id="ProtNLM"/>
    </source>
</evidence>
<dbReference type="AlphaFoldDB" id="A0AAD3XGX4"/>
<keyword evidence="4" id="KW-1185">Reference proteome</keyword>
<feature type="coiled-coil region" evidence="1">
    <location>
        <begin position="32"/>
        <end position="59"/>
    </location>
</feature>
<evidence type="ECO:0000256" key="1">
    <source>
        <dbReference type="SAM" id="Coils"/>
    </source>
</evidence>
<dbReference type="PANTHER" id="PTHR32378">
    <property type="entry name" value="GUANINE NUCLEOTIDE-BINDING PROTEIN SUBUNIT GAMMA 3"/>
    <property type="match status" value="1"/>
</dbReference>
<dbReference type="InterPro" id="IPR055305">
    <property type="entry name" value="GG3-like"/>
</dbReference>
<dbReference type="Proteomes" id="UP001279734">
    <property type="component" value="Unassembled WGS sequence"/>
</dbReference>
<reference evidence="3" key="1">
    <citation type="submission" date="2023-05" db="EMBL/GenBank/DDBJ databases">
        <title>Nepenthes gracilis genome sequencing.</title>
        <authorList>
            <person name="Fukushima K."/>
        </authorList>
    </citation>
    <scope>NUCLEOTIDE SEQUENCE</scope>
    <source>
        <strain evidence="3">SING2019-196</strain>
    </source>
</reference>
<feature type="compositionally biased region" description="Pro residues" evidence="2">
    <location>
        <begin position="14"/>
        <end position="27"/>
    </location>
</feature>